<evidence type="ECO:0000313" key="2">
    <source>
        <dbReference type="EMBL" id="KAH9510429.1"/>
    </source>
</evidence>
<protein>
    <submittedName>
        <fullName evidence="2">Uncharacterized protein</fullName>
    </submittedName>
</protein>
<reference evidence="2" key="1">
    <citation type="submission" date="2013-05" db="EMBL/GenBank/DDBJ databases">
        <authorList>
            <person name="Yim A.K.Y."/>
            <person name="Chan T.F."/>
            <person name="Ji K.M."/>
            <person name="Liu X.Y."/>
            <person name="Zhou J.W."/>
            <person name="Li R.Q."/>
            <person name="Yang K.Y."/>
            <person name="Li J."/>
            <person name="Li M."/>
            <person name="Law P.T.W."/>
            <person name="Wu Y.L."/>
            <person name="Cai Z.L."/>
            <person name="Qin H."/>
            <person name="Bao Y."/>
            <person name="Leung R.K.K."/>
            <person name="Ng P.K.S."/>
            <person name="Zou J."/>
            <person name="Zhong X.J."/>
            <person name="Ran P.X."/>
            <person name="Zhong N.S."/>
            <person name="Liu Z.G."/>
            <person name="Tsui S.K.W."/>
        </authorList>
    </citation>
    <scope>NUCLEOTIDE SEQUENCE</scope>
    <source>
        <strain evidence="2">Derf</strain>
        <tissue evidence="2">Whole organism</tissue>
    </source>
</reference>
<feature type="transmembrane region" description="Helical" evidence="1">
    <location>
        <begin position="81"/>
        <end position="104"/>
    </location>
</feature>
<keyword evidence="1" id="KW-0472">Membrane</keyword>
<keyword evidence="1" id="KW-0812">Transmembrane</keyword>
<proteinExistence type="predicted"/>
<dbReference type="Proteomes" id="UP000790347">
    <property type="component" value="Unassembled WGS sequence"/>
</dbReference>
<keyword evidence="1" id="KW-1133">Transmembrane helix</keyword>
<keyword evidence="3" id="KW-1185">Reference proteome</keyword>
<accession>A0A922L062</accession>
<dbReference type="AlphaFoldDB" id="A0A922L062"/>
<dbReference type="EMBL" id="ASGP02000004">
    <property type="protein sequence ID" value="KAH9510429.1"/>
    <property type="molecule type" value="Genomic_DNA"/>
</dbReference>
<organism evidence="2 3">
    <name type="scientific">Dermatophagoides farinae</name>
    <name type="common">American house dust mite</name>
    <dbReference type="NCBI Taxonomy" id="6954"/>
    <lineage>
        <taxon>Eukaryota</taxon>
        <taxon>Metazoa</taxon>
        <taxon>Ecdysozoa</taxon>
        <taxon>Arthropoda</taxon>
        <taxon>Chelicerata</taxon>
        <taxon>Arachnida</taxon>
        <taxon>Acari</taxon>
        <taxon>Acariformes</taxon>
        <taxon>Sarcoptiformes</taxon>
        <taxon>Astigmata</taxon>
        <taxon>Psoroptidia</taxon>
        <taxon>Analgoidea</taxon>
        <taxon>Pyroglyphidae</taxon>
        <taxon>Dermatophagoidinae</taxon>
        <taxon>Dermatophagoides</taxon>
    </lineage>
</organism>
<comment type="caution">
    <text evidence="2">The sequence shown here is derived from an EMBL/GenBank/DDBJ whole genome shotgun (WGS) entry which is preliminary data.</text>
</comment>
<name>A0A922L062_DERFA</name>
<dbReference type="PROSITE" id="PS51257">
    <property type="entry name" value="PROKAR_LIPOPROTEIN"/>
    <property type="match status" value="1"/>
</dbReference>
<evidence type="ECO:0000313" key="3">
    <source>
        <dbReference type="Proteomes" id="UP000790347"/>
    </source>
</evidence>
<sequence length="110" mass="12684">MDIKIFENGTYGLNSLMSSCKVRAMEIHSGNWTLITSYWSVKIKGNTSTIQEKSELRFKRNQLNNESKTRTSNATNASSLIHLYLLAIAISLIIFFLEQLHYILNRKNKK</sequence>
<evidence type="ECO:0000256" key="1">
    <source>
        <dbReference type="SAM" id="Phobius"/>
    </source>
</evidence>
<reference evidence="2" key="2">
    <citation type="journal article" date="2022" name="Res Sq">
        <title>Comparative Genomics Reveals Insights into the Divergent Evolution of Astigmatic Mites and Household Pest Adaptations.</title>
        <authorList>
            <person name="Xiong Q."/>
            <person name="Wan A.T.-Y."/>
            <person name="Liu X.-Y."/>
            <person name="Fung C.S.-H."/>
            <person name="Xiao X."/>
            <person name="Malainual N."/>
            <person name="Hou J."/>
            <person name="Wang L."/>
            <person name="Wang M."/>
            <person name="Yang K."/>
            <person name="Cui Y."/>
            <person name="Leung E."/>
            <person name="Nong W."/>
            <person name="Shin S.-K."/>
            <person name="Au S."/>
            <person name="Jeong K.Y."/>
            <person name="Chew F.T."/>
            <person name="Hui J."/>
            <person name="Leung T.F."/>
            <person name="Tungtrongchitr A."/>
            <person name="Zhong N."/>
            <person name="Liu Z."/>
            <person name="Tsui S."/>
        </authorList>
    </citation>
    <scope>NUCLEOTIDE SEQUENCE</scope>
    <source>
        <strain evidence="2">Derf</strain>
        <tissue evidence="2">Whole organism</tissue>
    </source>
</reference>
<gene>
    <name evidence="2" type="ORF">DERF_008948</name>
</gene>